<evidence type="ECO:0000313" key="4">
    <source>
        <dbReference type="Proteomes" id="UP000324091"/>
    </source>
</evidence>
<proteinExistence type="predicted"/>
<sequence length="237" mass="26560">MFQHKSKEEEELQPGAAAGSFITVEEQEEEQQEVQEVEEEEEEEEGGGNTGEKLSTYVLGLDLQKGAQSRNILTTFLILFLIIFLITFLILFLTTRTGNLQLAALTGPGSSIHFLPKIQQHLWEPGQETEGEGLVESTCRQAPPTRQRVHAVLRGPRALSISASLNAPTVLSIRNPRDTGRERETCDVSPPSHWSEAEGNSAPFAPLTPREVWLVMMMRRKRRRSCDAESFFKEVIS</sequence>
<organism evidence="3 4">
    <name type="scientific">Takifugu flavidus</name>
    <name type="common">sansaifugu</name>
    <dbReference type="NCBI Taxonomy" id="433684"/>
    <lineage>
        <taxon>Eukaryota</taxon>
        <taxon>Metazoa</taxon>
        <taxon>Chordata</taxon>
        <taxon>Craniata</taxon>
        <taxon>Vertebrata</taxon>
        <taxon>Euteleostomi</taxon>
        <taxon>Actinopterygii</taxon>
        <taxon>Neopterygii</taxon>
        <taxon>Teleostei</taxon>
        <taxon>Neoteleostei</taxon>
        <taxon>Acanthomorphata</taxon>
        <taxon>Eupercaria</taxon>
        <taxon>Tetraodontiformes</taxon>
        <taxon>Tetradontoidea</taxon>
        <taxon>Tetraodontidae</taxon>
        <taxon>Takifugu</taxon>
    </lineage>
</organism>
<keyword evidence="2" id="KW-1133">Transmembrane helix</keyword>
<evidence type="ECO:0000256" key="2">
    <source>
        <dbReference type="SAM" id="Phobius"/>
    </source>
</evidence>
<accession>A0A5C6MWB4</accession>
<feature type="region of interest" description="Disordered" evidence="1">
    <location>
        <begin position="1"/>
        <end position="52"/>
    </location>
</feature>
<feature type="transmembrane region" description="Helical" evidence="2">
    <location>
        <begin position="72"/>
        <end position="93"/>
    </location>
</feature>
<reference evidence="3 4" key="1">
    <citation type="submission" date="2019-04" db="EMBL/GenBank/DDBJ databases">
        <title>Chromosome genome assembly for Takifugu flavidus.</title>
        <authorList>
            <person name="Xiao S."/>
        </authorList>
    </citation>
    <scope>NUCLEOTIDE SEQUENCE [LARGE SCALE GENOMIC DNA]</scope>
    <source>
        <strain evidence="3">HTHZ2018</strain>
        <tissue evidence="3">Muscle</tissue>
    </source>
</reference>
<evidence type="ECO:0000256" key="1">
    <source>
        <dbReference type="SAM" id="MobiDB-lite"/>
    </source>
</evidence>
<comment type="caution">
    <text evidence="3">The sequence shown here is derived from an EMBL/GenBank/DDBJ whole genome shotgun (WGS) entry which is preliminary data.</text>
</comment>
<feature type="compositionally biased region" description="Acidic residues" evidence="1">
    <location>
        <begin position="25"/>
        <end position="46"/>
    </location>
</feature>
<keyword evidence="2" id="KW-0472">Membrane</keyword>
<dbReference type="EMBL" id="RHFK02000020">
    <property type="protein sequence ID" value="TWW58411.1"/>
    <property type="molecule type" value="Genomic_DNA"/>
</dbReference>
<dbReference type="AlphaFoldDB" id="A0A5C6MWB4"/>
<protein>
    <submittedName>
        <fullName evidence="3">Uncharacterized protein</fullName>
    </submittedName>
</protein>
<evidence type="ECO:0000313" key="3">
    <source>
        <dbReference type="EMBL" id="TWW58411.1"/>
    </source>
</evidence>
<feature type="compositionally biased region" description="Basic and acidic residues" evidence="1">
    <location>
        <begin position="175"/>
        <end position="186"/>
    </location>
</feature>
<keyword evidence="2" id="KW-0812">Transmembrane</keyword>
<dbReference type="Proteomes" id="UP000324091">
    <property type="component" value="Chromosome 7"/>
</dbReference>
<keyword evidence="4" id="KW-1185">Reference proteome</keyword>
<feature type="region of interest" description="Disordered" evidence="1">
    <location>
        <begin position="175"/>
        <end position="201"/>
    </location>
</feature>
<name>A0A5C6MWB4_9TELE</name>
<gene>
    <name evidence="3" type="ORF">D4764_07G0011300</name>
</gene>